<keyword evidence="2" id="KW-1185">Reference proteome</keyword>
<accession>A0ACC1QGJ7</accession>
<sequence length="256" mass="29149">MKWVIEQSRKTPRKGIELNAAILWPEKADAKNLPDKPPAGSTLNFLVTNIALADTQGEAKEMLSTYEEIPAELSPFVLEKTWKEVTLEAMWEEQELLWNSESSEHWRCQSFSSANSVDLDKLLDAAEPIQTDIPTLRTVSLLVIPSWNETDEEACALSRPIEVYLCAFAGWADPKLTPEMKDHWQSRYKKLLPYSSGMFAADYDVTNDEANSTPLSDTALARFMEIGKKWDPTQLFPARNNYVVTSEKMKKIWQKS</sequence>
<name>A0ACC1QGJ7_9HYPO</name>
<gene>
    <name evidence="1" type="ORF">NLG97_g9254</name>
</gene>
<dbReference type="Proteomes" id="UP001148737">
    <property type="component" value="Unassembled WGS sequence"/>
</dbReference>
<comment type="caution">
    <text evidence="1">The sequence shown here is derived from an EMBL/GenBank/DDBJ whole genome shotgun (WGS) entry which is preliminary data.</text>
</comment>
<reference evidence="1" key="1">
    <citation type="submission" date="2022-07" db="EMBL/GenBank/DDBJ databases">
        <title>Genome Sequence of Lecanicillium saksenae.</title>
        <authorList>
            <person name="Buettner E."/>
        </authorList>
    </citation>
    <scope>NUCLEOTIDE SEQUENCE</scope>
    <source>
        <strain evidence="1">VT-O1</strain>
    </source>
</reference>
<dbReference type="EMBL" id="JANAKD010001856">
    <property type="protein sequence ID" value="KAJ3476048.1"/>
    <property type="molecule type" value="Genomic_DNA"/>
</dbReference>
<proteinExistence type="predicted"/>
<evidence type="ECO:0000313" key="1">
    <source>
        <dbReference type="EMBL" id="KAJ3476048.1"/>
    </source>
</evidence>
<evidence type="ECO:0000313" key="2">
    <source>
        <dbReference type="Proteomes" id="UP001148737"/>
    </source>
</evidence>
<protein>
    <submittedName>
        <fullName evidence="1">Uncharacterized protein</fullName>
    </submittedName>
</protein>
<organism evidence="1 2">
    <name type="scientific">Lecanicillium saksenae</name>
    <dbReference type="NCBI Taxonomy" id="468837"/>
    <lineage>
        <taxon>Eukaryota</taxon>
        <taxon>Fungi</taxon>
        <taxon>Dikarya</taxon>
        <taxon>Ascomycota</taxon>
        <taxon>Pezizomycotina</taxon>
        <taxon>Sordariomycetes</taxon>
        <taxon>Hypocreomycetidae</taxon>
        <taxon>Hypocreales</taxon>
        <taxon>Cordycipitaceae</taxon>
        <taxon>Lecanicillium</taxon>
    </lineage>
</organism>